<evidence type="ECO:0000259" key="7">
    <source>
        <dbReference type="Pfam" id="PF08478"/>
    </source>
</evidence>
<evidence type="ECO:0000313" key="8">
    <source>
        <dbReference type="EMBL" id="EHJ10326.1"/>
    </source>
</evidence>
<evidence type="ECO:0000256" key="5">
    <source>
        <dbReference type="ARBA" id="ARBA00023306"/>
    </source>
</evidence>
<name>G5JBX7_CROWT</name>
<keyword evidence="1" id="KW-1003">Cell membrane</keyword>
<feature type="domain" description="POTRA" evidence="7">
    <location>
        <begin position="59"/>
        <end position="125"/>
    </location>
</feature>
<dbReference type="InterPro" id="IPR050487">
    <property type="entry name" value="FtsQ_DivIB"/>
</dbReference>
<organism evidence="8 9">
    <name type="scientific">Crocosphaera watsonii WH 0003</name>
    <dbReference type="NCBI Taxonomy" id="423471"/>
    <lineage>
        <taxon>Bacteria</taxon>
        <taxon>Bacillati</taxon>
        <taxon>Cyanobacteriota</taxon>
        <taxon>Cyanophyceae</taxon>
        <taxon>Oscillatoriophycideae</taxon>
        <taxon>Chroococcales</taxon>
        <taxon>Aphanothecaceae</taxon>
        <taxon>Crocosphaera</taxon>
    </lineage>
</organism>
<evidence type="ECO:0000256" key="1">
    <source>
        <dbReference type="ARBA" id="ARBA00022475"/>
    </source>
</evidence>
<evidence type="ECO:0000256" key="4">
    <source>
        <dbReference type="ARBA" id="ARBA00022989"/>
    </source>
</evidence>
<proteinExistence type="predicted"/>
<dbReference type="EMBL" id="AESD01000734">
    <property type="protein sequence ID" value="EHJ10326.1"/>
    <property type="molecule type" value="Genomic_DNA"/>
</dbReference>
<dbReference type="PANTHER" id="PTHR37820:SF1">
    <property type="entry name" value="CELL DIVISION PROTEIN FTSQ"/>
    <property type="match status" value="1"/>
</dbReference>
<comment type="caution">
    <text evidence="8">The sequence shown here is derived from an EMBL/GenBank/DDBJ whole genome shotgun (WGS) entry which is preliminary data.</text>
</comment>
<evidence type="ECO:0000313" key="9">
    <source>
        <dbReference type="Proteomes" id="UP000003477"/>
    </source>
</evidence>
<sequence length="266" mass="30452">MTDSTVIPTDCLKNKRQNLRTQRRLKAWQGVWRFIFLCGMTGGLIGGINLPHWLIGEKSQIKILGNERLHQEQIHTMLDLSYPQLIWKLPIHQLRQKLESQPPLETVYMTRQLWPVEVTVMVKERQPIAEATMGRKAGFIDDEGVWIPATFYQEAKAKPSVKLKVLGLTPQSLSYWKDIYPLILNSPVEITALDWRDPSNLILDTVLGKVHCGTYLNQEQFLEQLQALGKLSKLSSQVPQERIIYLDLSNPDAPSVHLKDIPPKSD</sequence>
<keyword evidence="3 6" id="KW-0812">Transmembrane</keyword>
<dbReference type="PATRIC" id="fig|423471.3.peg.4630"/>
<gene>
    <name evidence="8" type="ORF">CWATWH0003_4940</name>
</gene>
<protein>
    <submittedName>
        <fullName evidence="8">Cell division protein ftsQ</fullName>
    </submittedName>
</protein>
<dbReference type="Pfam" id="PF08478">
    <property type="entry name" value="POTRA_1"/>
    <property type="match status" value="1"/>
</dbReference>
<dbReference type="GO" id="GO:0051301">
    <property type="term" value="P:cell division"/>
    <property type="evidence" value="ECO:0007669"/>
    <property type="project" value="UniProtKB-KW"/>
</dbReference>
<dbReference type="RefSeq" id="WP_007312743.1">
    <property type="nucleotide sequence ID" value="NZ_AESD01000734.1"/>
</dbReference>
<reference evidence="8 9" key="1">
    <citation type="journal article" date="2011" name="Front. Microbiol.">
        <title>Two Strains of Crocosphaera watsonii with Highly Conserved Genomes are Distinguished by Strain-Specific Features.</title>
        <authorList>
            <person name="Bench S.R."/>
            <person name="Ilikchyan I.N."/>
            <person name="Tripp H.J."/>
            <person name="Zehr J.P."/>
        </authorList>
    </citation>
    <scope>NUCLEOTIDE SEQUENCE [LARGE SCALE GENOMIC DNA]</scope>
    <source>
        <strain evidence="8 9">WH 0003</strain>
    </source>
</reference>
<keyword evidence="6" id="KW-0472">Membrane</keyword>
<evidence type="ECO:0000256" key="6">
    <source>
        <dbReference type="SAM" id="Phobius"/>
    </source>
</evidence>
<accession>G5JBX7</accession>
<evidence type="ECO:0000256" key="3">
    <source>
        <dbReference type="ARBA" id="ARBA00022692"/>
    </source>
</evidence>
<dbReference type="AlphaFoldDB" id="G5JBX7"/>
<keyword evidence="4 6" id="KW-1133">Transmembrane helix</keyword>
<dbReference type="PANTHER" id="PTHR37820">
    <property type="entry name" value="CELL DIVISION PROTEIN DIVIB"/>
    <property type="match status" value="1"/>
</dbReference>
<dbReference type="GeneID" id="88768300"/>
<dbReference type="Proteomes" id="UP000003477">
    <property type="component" value="Unassembled WGS sequence"/>
</dbReference>
<feature type="transmembrane region" description="Helical" evidence="6">
    <location>
        <begin position="30"/>
        <end position="54"/>
    </location>
</feature>
<evidence type="ECO:0000256" key="2">
    <source>
        <dbReference type="ARBA" id="ARBA00022618"/>
    </source>
</evidence>
<dbReference type="GO" id="GO:0005886">
    <property type="term" value="C:plasma membrane"/>
    <property type="evidence" value="ECO:0007669"/>
    <property type="project" value="TreeGrafter"/>
</dbReference>
<keyword evidence="2 8" id="KW-0132">Cell division</keyword>
<dbReference type="InterPro" id="IPR013685">
    <property type="entry name" value="POTRA_FtsQ_type"/>
</dbReference>
<keyword evidence="5" id="KW-0131">Cell cycle</keyword>